<proteinExistence type="predicted"/>
<evidence type="ECO:0000256" key="1">
    <source>
        <dbReference type="PROSITE-ProRule" id="PRU01076"/>
    </source>
</evidence>
<name>A0A318T5N8_9HYPH</name>
<dbReference type="Gene3D" id="2.10.260.10">
    <property type="match status" value="1"/>
</dbReference>
<feature type="domain" description="SpoVT-AbrB" evidence="2">
    <location>
        <begin position="1"/>
        <end position="46"/>
    </location>
</feature>
<dbReference type="OrthoDB" id="9809003at2"/>
<evidence type="ECO:0000313" key="3">
    <source>
        <dbReference type="EMBL" id="PYE89547.1"/>
    </source>
</evidence>
<protein>
    <submittedName>
        <fullName evidence="3">AbrB family transcriptional regulator</fullName>
    </submittedName>
</protein>
<evidence type="ECO:0000259" key="2">
    <source>
        <dbReference type="PROSITE" id="PS51740"/>
    </source>
</evidence>
<dbReference type="NCBIfam" id="TIGR01439">
    <property type="entry name" value="lp_hng_hel_AbrB"/>
    <property type="match status" value="1"/>
</dbReference>
<dbReference type="RefSeq" id="WP_110748940.1">
    <property type="nucleotide sequence ID" value="NZ_QJTF01000003.1"/>
</dbReference>
<dbReference type="InterPro" id="IPR007159">
    <property type="entry name" value="SpoVT-AbrB_dom"/>
</dbReference>
<dbReference type="Pfam" id="PF04014">
    <property type="entry name" value="MazE_antitoxin"/>
    <property type="match status" value="1"/>
</dbReference>
<dbReference type="GO" id="GO:0003677">
    <property type="term" value="F:DNA binding"/>
    <property type="evidence" value="ECO:0007669"/>
    <property type="project" value="UniProtKB-UniRule"/>
</dbReference>
<dbReference type="AlphaFoldDB" id="A0A318T5N8"/>
<accession>A0A318T5N8</accession>
<comment type="caution">
    <text evidence="3">The sequence shown here is derived from an EMBL/GenBank/DDBJ whole genome shotgun (WGS) entry which is preliminary data.</text>
</comment>
<gene>
    <name evidence="3" type="ORF">C7477_10354</name>
</gene>
<reference evidence="3 4" key="1">
    <citation type="submission" date="2018-06" db="EMBL/GenBank/DDBJ databases">
        <title>Genomic Encyclopedia of Type Strains, Phase III (KMG-III): the genomes of soil and plant-associated and newly described type strains.</title>
        <authorList>
            <person name="Whitman W."/>
        </authorList>
    </citation>
    <scope>NUCLEOTIDE SEQUENCE [LARGE SCALE GENOMIC DNA]</scope>
    <source>
        <strain evidence="3 4">ORS 1419</strain>
    </source>
</reference>
<dbReference type="InterPro" id="IPR037914">
    <property type="entry name" value="SpoVT-AbrB_sf"/>
</dbReference>
<dbReference type="EMBL" id="QJTF01000003">
    <property type="protein sequence ID" value="PYE89547.1"/>
    <property type="molecule type" value="Genomic_DNA"/>
</dbReference>
<dbReference type="SMART" id="SM00966">
    <property type="entry name" value="SpoVT_AbrB"/>
    <property type="match status" value="1"/>
</dbReference>
<organism evidence="3 4">
    <name type="scientific">Phyllobacterium leguminum</name>
    <dbReference type="NCBI Taxonomy" id="314237"/>
    <lineage>
        <taxon>Bacteria</taxon>
        <taxon>Pseudomonadati</taxon>
        <taxon>Pseudomonadota</taxon>
        <taxon>Alphaproteobacteria</taxon>
        <taxon>Hyphomicrobiales</taxon>
        <taxon>Phyllobacteriaceae</taxon>
        <taxon>Phyllobacterium</taxon>
    </lineage>
</organism>
<keyword evidence="4" id="KW-1185">Reference proteome</keyword>
<dbReference type="SUPFAM" id="SSF89447">
    <property type="entry name" value="AbrB/MazE/MraZ-like"/>
    <property type="match status" value="1"/>
</dbReference>
<sequence length="77" mass="8177">MTTKVSAKGQITLPKGVRDFLGLTPGTELVFSLNSDRQVVLVRADGKKIPSRIEKALGHAGPGPTTDEIMELMRGGS</sequence>
<keyword evidence="1" id="KW-0238">DNA-binding</keyword>
<evidence type="ECO:0000313" key="4">
    <source>
        <dbReference type="Proteomes" id="UP000247454"/>
    </source>
</evidence>
<dbReference type="Proteomes" id="UP000247454">
    <property type="component" value="Unassembled WGS sequence"/>
</dbReference>
<dbReference type="PROSITE" id="PS51740">
    <property type="entry name" value="SPOVT_ABRB"/>
    <property type="match status" value="1"/>
</dbReference>